<gene>
    <name evidence="2" type="ORF">ACELLULO517_22080</name>
</gene>
<dbReference type="GO" id="GO:0006355">
    <property type="term" value="P:regulation of DNA-templated transcription"/>
    <property type="evidence" value="ECO:0007669"/>
    <property type="project" value="InterPro"/>
</dbReference>
<sequence>MANKTPLSPNLVALGVPRGQAKSEQHLPGALAEPAEEAPPLLPSLPSPPVHEPENAQAVVESEEEAAPLPAVKATRQAPRQSTQEPRKEHPKVASSSVSKFARKQTAEARSGITIRVRVSAAERLDNLAKRTGISKQDLLDQAIQEMLDAADQEGNLTAPLT</sequence>
<proteinExistence type="predicted"/>
<comment type="caution">
    <text evidence="2">The sequence shown here is derived from an EMBL/GenBank/DDBJ whole genome shotgun (WGS) entry which is preliminary data.</text>
</comment>
<feature type="region of interest" description="Disordered" evidence="1">
    <location>
        <begin position="1"/>
        <end position="109"/>
    </location>
</feature>
<accession>A0A963Z539</accession>
<reference evidence="2 3" key="1">
    <citation type="journal article" date="2021" name="Microorganisms">
        <title>Acidisoma silvae sp. nov. and Acidisomacellulosilytica sp. nov., Two Acidophilic Bacteria Isolated from Decaying Wood, Hydrolyzing Cellulose and Producing Poly-3-hydroxybutyrate.</title>
        <authorList>
            <person name="Mieszkin S."/>
            <person name="Pouder E."/>
            <person name="Uroz S."/>
            <person name="Simon-Colin C."/>
            <person name="Alain K."/>
        </authorList>
    </citation>
    <scope>NUCLEOTIDE SEQUENCE [LARGE SCALE GENOMIC DNA]</scope>
    <source>
        <strain evidence="2 3">HW T5.17</strain>
    </source>
</reference>
<dbReference type="EMBL" id="JAESVA010000010">
    <property type="protein sequence ID" value="MCB8882952.1"/>
    <property type="molecule type" value="Genomic_DNA"/>
</dbReference>
<dbReference type="Proteomes" id="UP000721844">
    <property type="component" value="Unassembled WGS sequence"/>
</dbReference>
<name>A0A963Z539_9PROT</name>
<evidence type="ECO:0000313" key="2">
    <source>
        <dbReference type="EMBL" id="MCB8882952.1"/>
    </source>
</evidence>
<keyword evidence="3" id="KW-1185">Reference proteome</keyword>
<dbReference type="RefSeq" id="WP_227309610.1">
    <property type="nucleotide sequence ID" value="NZ_JAESVA010000010.1"/>
</dbReference>
<feature type="compositionally biased region" description="Pro residues" evidence="1">
    <location>
        <begin position="40"/>
        <end position="50"/>
    </location>
</feature>
<organism evidence="2 3">
    <name type="scientific">Acidisoma cellulosilyticum</name>
    <dbReference type="NCBI Taxonomy" id="2802395"/>
    <lineage>
        <taxon>Bacteria</taxon>
        <taxon>Pseudomonadati</taxon>
        <taxon>Pseudomonadota</taxon>
        <taxon>Alphaproteobacteria</taxon>
        <taxon>Acetobacterales</taxon>
        <taxon>Acidocellaceae</taxon>
        <taxon>Acidisoma</taxon>
    </lineage>
</organism>
<dbReference type="InterPro" id="IPR010985">
    <property type="entry name" value="Ribbon_hlx_hlx"/>
</dbReference>
<protein>
    <submittedName>
        <fullName evidence="2">Ribbon-helix-helix domain-containing protein</fullName>
    </submittedName>
</protein>
<evidence type="ECO:0000313" key="3">
    <source>
        <dbReference type="Proteomes" id="UP000721844"/>
    </source>
</evidence>
<dbReference type="SUPFAM" id="SSF47598">
    <property type="entry name" value="Ribbon-helix-helix"/>
    <property type="match status" value="1"/>
</dbReference>
<dbReference type="AlphaFoldDB" id="A0A963Z539"/>
<evidence type="ECO:0000256" key="1">
    <source>
        <dbReference type="SAM" id="MobiDB-lite"/>
    </source>
</evidence>